<dbReference type="SUPFAM" id="SSF103247">
    <property type="entry name" value="TT1751-like"/>
    <property type="match status" value="2"/>
</dbReference>
<organism evidence="2 3">
    <name type="scientific">Desulfoluna butyratoxydans</name>
    <dbReference type="NCBI Taxonomy" id="231438"/>
    <lineage>
        <taxon>Bacteria</taxon>
        <taxon>Pseudomonadati</taxon>
        <taxon>Thermodesulfobacteriota</taxon>
        <taxon>Desulfobacteria</taxon>
        <taxon>Desulfobacterales</taxon>
        <taxon>Desulfolunaceae</taxon>
        <taxon>Desulfoluna</taxon>
    </lineage>
</organism>
<gene>
    <name evidence="2" type="ORF">MSL71_48020</name>
</gene>
<reference evidence="2 3" key="1">
    <citation type="submission" date="2019-03" db="EMBL/GenBank/DDBJ databases">
        <authorList>
            <person name="Nijsse B."/>
        </authorList>
    </citation>
    <scope>NUCLEOTIDE SEQUENCE [LARGE SCALE GENOMIC DNA]</scope>
    <source>
        <strain evidence="2">Desulfoluna butyratoxydans MSL71</strain>
    </source>
</reference>
<dbReference type="InterPro" id="IPR035923">
    <property type="entry name" value="TT1751-like_sf"/>
</dbReference>
<dbReference type="PANTHER" id="PTHR38342:SF2">
    <property type="entry name" value="INNER MEMBRANE OR EXPORTED"/>
    <property type="match status" value="1"/>
</dbReference>
<dbReference type="CDD" id="cd14797">
    <property type="entry name" value="DUF302"/>
    <property type="match status" value="2"/>
</dbReference>
<dbReference type="AlphaFoldDB" id="A0A4U8YS04"/>
<dbReference type="RefSeq" id="WP_180146295.1">
    <property type="nucleotide sequence ID" value="NZ_CAADHO010000013.1"/>
</dbReference>
<evidence type="ECO:0000313" key="2">
    <source>
        <dbReference type="EMBL" id="VFQ47116.1"/>
    </source>
</evidence>
<dbReference type="EMBL" id="CAADHO010000013">
    <property type="protein sequence ID" value="VFQ47116.1"/>
    <property type="molecule type" value="Genomic_DNA"/>
</dbReference>
<protein>
    <recommendedName>
        <fullName evidence="1">DUF302 domain-containing protein</fullName>
    </recommendedName>
</protein>
<proteinExistence type="predicted"/>
<evidence type="ECO:0000259" key="1">
    <source>
        <dbReference type="Pfam" id="PF03625"/>
    </source>
</evidence>
<dbReference type="PROSITE" id="PS51257">
    <property type="entry name" value="PROKAR_LIPOPROTEIN"/>
    <property type="match status" value="1"/>
</dbReference>
<dbReference type="Proteomes" id="UP000507962">
    <property type="component" value="Unassembled WGS sequence"/>
</dbReference>
<accession>A0A4U8YS04</accession>
<dbReference type="Gene3D" id="3.30.310.70">
    <property type="entry name" value="TT1751-like domain"/>
    <property type="match status" value="2"/>
</dbReference>
<name>A0A4U8YS04_9BACT</name>
<evidence type="ECO:0000313" key="3">
    <source>
        <dbReference type="Proteomes" id="UP000507962"/>
    </source>
</evidence>
<dbReference type="InterPro" id="IPR005180">
    <property type="entry name" value="DUF302"/>
</dbReference>
<keyword evidence="3" id="KW-1185">Reference proteome</keyword>
<feature type="domain" description="DUF302" evidence="1">
    <location>
        <begin position="58"/>
        <end position="114"/>
    </location>
</feature>
<dbReference type="PANTHER" id="PTHR38342">
    <property type="entry name" value="SLR5037 PROTEIN"/>
    <property type="match status" value="1"/>
</dbReference>
<sequence>MKYPAAITWLVVLLFGVTPSVFIGCQSDSEPQTRFSGVDKYSQAIGEKIPEKEIVLMIDHARLAQEQGVDMPASQVTIYNDPKVNTPLLKHSPLIGLDLPFRILVYSDEMQGQTANVLYASADFLRKRHGLDASVSLDEYTQAFTTPLKKLPPDVVSVVDGKGVTLEYGINYLSSPFLLEETIERLKNSIMAEGDTLWFSTINYDEDAKSIGDELPKMKLLLFGGPAAGGAAMAKFPKLGLDAFCQKILVYETEKDGVKVAYNDIVLLAELHYGKSIKPHHVINKRLSTTFKQALELADK</sequence>
<dbReference type="Pfam" id="PF03625">
    <property type="entry name" value="DUF302"/>
    <property type="match status" value="2"/>
</dbReference>
<feature type="domain" description="DUF302" evidence="1">
    <location>
        <begin position="202"/>
        <end position="264"/>
    </location>
</feature>